<evidence type="ECO:0000313" key="1">
    <source>
        <dbReference type="EMBL" id="AHA68656.1"/>
    </source>
</evidence>
<dbReference type="AlphaFoldDB" id="A0A0A7A403"/>
<sequence>MIQITVEILKQHMISGIRSMQGIIVGRKTFETTYILCV</sequence>
<dbReference type="PATRIC" id="fig|754093.4.peg.5696"/>
<dbReference type="KEGG" id="sdz:Asd1617_05829"/>
<organism evidence="1 2">
    <name type="scientific">Shigella dysenteriae 1617</name>
    <dbReference type="NCBI Taxonomy" id="754093"/>
    <lineage>
        <taxon>Bacteria</taxon>
        <taxon>Pseudomonadati</taxon>
        <taxon>Pseudomonadota</taxon>
        <taxon>Gammaproteobacteria</taxon>
        <taxon>Enterobacterales</taxon>
        <taxon>Enterobacteriaceae</taxon>
        <taxon>Shigella</taxon>
    </lineage>
</organism>
<dbReference type="Proteomes" id="UP000031647">
    <property type="component" value="Chromosome"/>
</dbReference>
<name>A0A0A7A403_SHIDY</name>
<dbReference type="HOGENOM" id="CLU_219994_0_0_6"/>
<dbReference type="EMBL" id="CP006736">
    <property type="protein sequence ID" value="AHA68656.1"/>
    <property type="molecule type" value="Genomic_DNA"/>
</dbReference>
<evidence type="ECO:0000313" key="2">
    <source>
        <dbReference type="Proteomes" id="UP000031647"/>
    </source>
</evidence>
<gene>
    <name evidence="1" type="ORF">Asd1617_05829</name>
</gene>
<reference evidence="1 2" key="1">
    <citation type="submission" date="2013-09" db="EMBL/GenBank/DDBJ databases">
        <title>Comparative genomics of Sd1617 to representative strains in evaluating its pathogenesis.</title>
        <authorList>
            <person name="Aksomboon Vongsawan A."/>
            <person name="Kapatral V."/>
            <person name="Vaisvil B."/>
            <person name="Serichantalergs O."/>
            <person name="Hale T.L."/>
            <person name="Mason C.J."/>
        </authorList>
    </citation>
    <scope>NUCLEOTIDE SEQUENCE [LARGE SCALE GENOMIC DNA]</scope>
    <source>
        <strain evidence="1 2">1617</strain>
    </source>
</reference>
<protein>
    <submittedName>
        <fullName evidence="1">Uncharacterized protein</fullName>
    </submittedName>
</protein>
<accession>A0A0A7A403</accession>
<proteinExistence type="predicted"/>